<dbReference type="CDD" id="cd07067">
    <property type="entry name" value="HP_PGM_like"/>
    <property type="match status" value="1"/>
</dbReference>
<dbReference type="HOGENOM" id="CLU_039184_1_1_1"/>
<dbReference type="InterPro" id="IPR029033">
    <property type="entry name" value="His_PPase_superfam"/>
</dbReference>
<dbReference type="EMBL" id="JH767568">
    <property type="protein sequence ID" value="EON64523.1"/>
    <property type="molecule type" value="Genomic_DNA"/>
</dbReference>
<sequence>MSLGKIHLVRHAEGLHNLFNNPSLRDPSLTERAFYRAETLSSEFTEANSNTVGVVLTSPLRRTIQTSLTAFPRILHRRYYPVGSGRGGVPSEAEEGVNLVLDPDLQEIGIEPANTGSESHMLESWFPELDFSSLPEDWHLKKGKWSPDPAAVKSRVDRILHKLEDRLANLRDTGRKDVVVVTHAGVIAALKPGLDMPVASWKSFVLKRESNGELSLKAVFSPP</sequence>
<keyword evidence="2" id="KW-1185">Reference proteome</keyword>
<gene>
    <name evidence="1" type="ORF">W97_03756</name>
</gene>
<accession>R7YRP2</accession>
<reference evidence="2" key="1">
    <citation type="submission" date="2012-06" db="EMBL/GenBank/DDBJ databases">
        <title>The genome sequence of Coniosporium apollinis CBS 100218.</title>
        <authorList>
            <consortium name="The Broad Institute Genome Sequencing Platform"/>
            <person name="Cuomo C."/>
            <person name="Gorbushina A."/>
            <person name="Noack S."/>
            <person name="Walker B."/>
            <person name="Young S.K."/>
            <person name="Zeng Q."/>
            <person name="Gargeya S."/>
            <person name="Fitzgerald M."/>
            <person name="Haas B."/>
            <person name="Abouelleil A."/>
            <person name="Alvarado L."/>
            <person name="Arachchi H.M."/>
            <person name="Berlin A.M."/>
            <person name="Chapman S.B."/>
            <person name="Goldberg J."/>
            <person name="Griggs A."/>
            <person name="Gujja S."/>
            <person name="Hansen M."/>
            <person name="Howarth C."/>
            <person name="Imamovic A."/>
            <person name="Larimer J."/>
            <person name="McCowan C."/>
            <person name="Montmayeur A."/>
            <person name="Murphy C."/>
            <person name="Neiman D."/>
            <person name="Pearson M."/>
            <person name="Priest M."/>
            <person name="Roberts A."/>
            <person name="Saif S."/>
            <person name="Shea T."/>
            <person name="Sisk P."/>
            <person name="Sykes S."/>
            <person name="Wortman J."/>
            <person name="Nusbaum C."/>
            <person name="Birren B."/>
        </authorList>
    </citation>
    <scope>NUCLEOTIDE SEQUENCE [LARGE SCALE GENOMIC DNA]</scope>
    <source>
        <strain evidence="2">CBS 100218</strain>
    </source>
</reference>
<dbReference type="RefSeq" id="XP_007779840.1">
    <property type="nucleotide sequence ID" value="XM_007781650.1"/>
</dbReference>
<dbReference type="SUPFAM" id="SSF53254">
    <property type="entry name" value="Phosphoglycerate mutase-like"/>
    <property type="match status" value="1"/>
</dbReference>
<dbReference type="Gene3D" id="3.40.50.1240">
    <property type="entry name" value="Phosphoglycerate mutase-like"/>
    <property type="match status" value="1"/>
</dbReference>
<evidence type="ECO:0000313" key="1">
    <source>
        <dbReference type="EMBL" id="EON64523.1"/>
    </source>
</evidence>
<dbReference type="PANTHER" id="PTHR48100:SF54">
    <property type="entry name" value="PHOSPHATASE SPAC5H10.03-RELATED"/>
    <property type="match status" value="1"/>
</dbReference>
<dbReference type="InterPro" id="IPR050275">
    <property type="entry name" value="PGM_Phosphatase"/>
</dbReference>
<dbReference type="InterPro" id="IPR013078">
    <property type="entry name" value="His_Pase_superF_clade-1"/>
</dbReference>
<evidence type="ECO:0008006" key="3">
    <source>
        <dbReference type="Google" id="ProtNLM"/>
    </source>
</evidence>
<proteinExistence type="predicted"/>
<dbReference type="OMA" id="CEDLQHQ"/>
<organism evidence="1 2">
    <name type="scientific">Coniosporium apollinis (strain CBS 100218)</name>
    <name type="common">Rock-inhabiting black yeast</name>
    <dbReference type="NCBI Taxonomy" id="1168221"/>
    <lineage>
        <taxon>Eukaryota</taxon>
        <taxon>Fungi</taxon>
        <taxon>Dikarya</taxon>
        <taxon>Ascomycota</taxon>
        <taxon>Pezizomycotina</taxon>
        <taxon>Dothideomycetes</taxon>
        <taxon>Dothideomycetes incertae sedis</taxon>
        <taxon>Coniosporium</taxon>
    </lineage>
</organism>
<dbReference type="AlphaFoldDB" id="R7YRP2"/>
<dbReference type="GO" id="GO:0005737">
    <property type="term" value="C:cytoplasm"/>
    <property type="evidence" value="ECO:0007669"/>
    <property type="project" value="TreeGrafter"/>
</dbReference>
<dbReference type="Proteomes" id="UP000016924">
    <property type="component" value="Unassembled WGS sequence"/>
</dbReference>
<dbReference type="OrthoDB" id="496981at2759"/>
<dbReference type="PANTHER" id="PTHR48100">
    <property type="entry name" value="BROAD-SPECIFICITY PHOSPHATASE YOR283W-RELATED"/>
    <property type="match status" value="1"/>
</dbReference>
<evidence type="ECO:0000313" key="2">
    <source>
        <dbReference type="Proteomes" id="UP000016924"/>
    </source>
</evidence>
<dbReference type="GO" id="GO:0016791">
    <property type="term" value="F:phosphatase activity"/>
    <property type="evidence" value="ECO:0007669"/>
    <property type="project" value="TreeGrafter"/>
</dbReference>
<dbReference type="eggNOG" id="KOG4754">
    <property type="taxonomic scope" value="Eukaryota"/>
</dbReference>
<dbReference type="GeneID" id="19901067"/>
<name>R7YRP2_CONA1</name>
<protein>
    <recommendedName>
        <fullName evidence="3">Phosphoglycerate mutase</fullName>
    </recommendedName>
</protein>
<dbReference type="SMART" id="SM00855">
    <property type="entry name" value="PGAM"/>
    <property type="match status" value="1"/>
</dbReference>
<dbReference type="Pfam" id="PF00300">
    <property type="entry name" value="His_Phos_1"/>
    <property type="match status" value="2"/>
</dbReference>